<name>A0A1G5LAH2_9FIRM</name>
<evidence type="ECO:0000313" key="2">
    <source>
        <dbReference type="EMBL" id="SCZ09963.1"/>
    </source>
</evidence>
<dbReference type="SUPFAM" id="SSF55729">
    <property type="entry name" value="Acyl-CoA N-acyltransferases (Nat)"/>
    <property type="match status" value="1"/>
</dbReference>
<protein>
    <submittedName>
        <fullName evidence="2">Acetyltransferase (GNAT) family protein</fullName>
    </submittedName>
</protein>
<sequence length="151" mass="17620">MDNIKYIEGGKELLDKVESLWKKLNSHHLKNSVHFKSRYINNDFQGRINKLESLEMKVVLVMDSKLGTIIGYCISTINDKMDGEIDSIYVEESYRSFKIGDKLIRDAINWLNENNVRTKKIAVAEGNEGVVEFYKRYGFYPRMMILEEADN</sequence>
<dbReference type="GO" id="GO:0016747">
    <property type="term" value="F:acyltransferase activity, transferring groups other than amino-acyl groups"/>
    <property type="evidence" value="ECO:0007669"/>
    <property type="project" value="InterPro"/>
</dbReference>
<dbReference type="Gene3D" id="3.40.630.30">
    <property type="match status" value="1"/>
</dbReference>
<dbReference type="InterPro" id="IPR016181">
    <property type="entry name" value="Acyl_CoA_acyltransferase"/>
</dbReference>
<dbReference type="STRING" id="1120976.SAMN03080606_04250"/>
<evidence type="ECO:0000259" key="1">
    <source>
        <dbReference type="PROSITE" id="PS51186"/>
    </source>
</evidence>
<dbReference type="Proteomes" id="UP000198636">
    <property type="component" value="Unassembled WGS sequence"/>
</dbReference>
<keyword evidence="3" id="KW-1185">Reference proteome</keyword>
<reference evidence="2 3" key="1">
    <citation type="submission" date="2016-10" db="EMBL/GenBank/DDBJ databases">
        <authorList>
            <person name="de Groot N.N."/>
        </authorList>
    </citation>
    <scope>NUCLEOTIDE SEQUENCE [LARGE SCALE GENOMIC DNA]</scope>
    <source>
        <strain evidence="2 3">DSM 18978</strain>
    </source>
</reference>
<keyword evidence="2" id="KW-0808">Transferase</keyword>
<proteinExistence type="predicted"/>
<dbReference type="AlphaFoldDB" id="A0A1G5LAH2"/>
<evidence type="ECO:0000313" key="3">
    <source>
        <dbReference type="Proteomes" id="UP000198636"/>
    </source>
</evidence>
<dbReference type="OrthoDB" id="87541at2"/>
<dbReference type="CDD" id="cd04301">
    <property type="entry name" value="NAT_SF"/>
    <property type="match status" value="1"/>
</dbReference>
<dbReference type="InterPro" id="IPR000182">
    <property type="entry name" value="GNAT_dom"/>
</dbReference>
<feature type="domain" description="N-acetyltransferase" evidence="1">
    <location>
        <begin position="4"/>
        <end position="151"/>
    </location>
</feature>
<dbReference type="EMBL" id="FMUS01000047">
    <property type="protein sequence ID" value="SCZ09963.1"/>
    <property type="molecule type" value="Genomic_DNA"/>
</dbReference>
<dbReference type="Pfam" id="PF00583">
    <property type="entry name" value="Acetyltransf_1"/>
    <property type="match status" value="1"/>
</dbReference>
<organism evidence="2 3">
    <name type="scientific">Alkaliphilus peptidifermentans DSM 18978</name>
    <dbReference type="NCBI Taxonomy" id="1120976"/>
    <lineage>
        <taxon>Bacteria</taxon>
        <taxon>Bacillati</taxon>
        <taxon>Bacillota</taxon>
        <taxon>Clostridia</taxon>
        <taxon>Peptostreptococcales</taxon>
        <taxon>Natronincolaceae</taxon>
        <taxon>Alkaliphilus</taxon>
    </lineage>
</organism>
<gene>
    <name evidence="2" type="ORF">SAMN03080606_04250</name>
</gene>
<dbReference type="PROSITE" id="PS51186">
    <property type="entry name" value="GNAT"/>
    <property type="match status" value="1"/>
</dbReference>
<accession>A0A1G5LAH2</accession>
<dbReference type="RefSeq" id="WP_091547581.1">
    <property type="nucleotide sequence ID" value="NZ_FMUS01000047.1"/>
</dbReference>